<feature type="domain" description="DUF234" evidence="2">
    <location>
        <begin position="321"/>
        <end position="419"/>
    </location>
</feature>
<evidence type="ECO:0000259" key="2">
    <source>
        <dbReference type="Pfam" id="PF03008"/>
    </source>
</evidence>
<dbReference type="SUPFAM" id="SSF52540">
    <property type="entry name" value="P-loop containing nucleoside triphosphate hydrolases"/>
    <property type="match status" value="1"/>
</dbReference>
<gene>
    <name evidence="3" type="ORF">NEE14_015360</name>
</gene>
<evidence type="ECO:0000313" key="3">
    <source>
        <dbReference type="EMBL" id="WWV66327.1"/>
    </source>
</evidence>
<keyword evidence="3" id="KW-0547">Nucleotide-binding</keyword>
<dbReference type="Pfam" id="PF01637">
    <property type="entry name" value="ATPase_2"/>
    <property type="match status" value="1"/>
</dbReference>
<reference evidence="3 4" key="1">
    <citation type="submission" date="2024-02" db="EMBL/GenBank/DDBJ databases">
        <title>Whole genome sequencing of Parabacteroides sp. AD58.</title>
        <authorList>
            <person name="Chaplin A.V."/>
            <person name="Pikina A.P."/>
            <person name="Sokolova S.R."/>
            <person name="Korostin D.O."/>
            <person name="Efimov B.A."/>
        </authorList>
    </citation>
    <scope>NUCLEOTIDE SEQUENCE [LARGE SCALE GENOMIC DNA]</scope>
    <source>
        <strain evidence="3 4">AD58</strain>
    </source>
</reference>
<dbReference type="PANTHER" id="PTHR34704:SF1">
    <property type="entry name" value="ATPASE"/>
    <property type="match status" value="1"/>
</dbReference>
<accession>A0ABZ2IP19</accession>
<dbReference type="Pfam" id="PF03008">
    <property type="entry name" value="DUF234"/>
    <property type="match status" value="1"/>
</dbReference>
<keyword evidence="3" id="KW-0067">ATP-binding</keyword>
<dbReference type="InterPro" id="IPR011579">
    <property type="entry name" value="ATPase_dom"/>
</dbReference>
<dbReference type="SUPFAM" id="SSF46785">
    <property type="entry name" value="Winged helix' DNA-binding domain"/>
    <property type="match status" value="1"/>
</dbReference>
<dbReference type="EMBL" id="CP146284">
    <property type="protein sequence ID" value="WWV66327.1"/>
    <property type="molecule type" value="Genomic_DNA"/>
</dbReference>
<dbReference type="InterPro" id="IPR004256">
    <property type="entry name" value="DUF234"/>
</dbReference>
<name>A0ABZ2IP19_9BACT</name>
<organism evidence="3 4">
    <name type="scientific">Parabacteroides absconsus</name>
    <dbReference type="NCBI Taxonomy" id="2951805"/>
    <lineage>
        <taxon>Bacteria</taxon>
        <taxon>Pseudomonadati</taxon>
        <taxon>Bacteroidota</taxon>
        <taxon>Bacteroidia</taxon>
        <taxon>Bacteroidales</taxon>
        <taxon>Tannerellaceae</taxon>
        <taxon>Parabacteroides</taxon>
    </lineage>
</organism>
<sequence>MKDILYGMEFTDFIDRKDYLERVYNALQREKPQFIVIYGRRRIGKSKLVKEIMDWNKKDIYFLSDQTNETNQRMLFAKTIAMEGIEDFDKVTYPDWETLFRALNRQVKEKSTVCLDEFPYLVKNCQSLPSVIQKLLNEKSLKYNLIICGSSQQLMQGYILDRKEPLYGLADEIIRLTPIPVRYIGQALGCDARQSIEEYAIWGGIPRYWELRADYKDNETAIEKLLLDNKGFLADEPIRLLRDDMRDTIQAATLLSIIGNGANRLSEIAGRAGKDVTQITEPLGKLRELGYIRREVPFGEDEKKSKKGIYRINDSLLEFNYRFVAPYKSILELGRTETVLSIIRSQFSRYVGDCWEHLCRQYVSGNVIDGIIYNVASRWWGKIFTAENKDGEMVEFDVVAESFDKKHLLIGECKWTNKEDALRLVKSIETKIEYLPFVKKGQSVHIILFLKCEPHNKESARILYPSDIVQE</sequence>
<keyword evidence="4" id="KW-1185">Reference proteome</keyword>
<protein>
    <submittedName>
        <fullName evidence="3">ATP-binding protein</fullName>
    </submittedName>
</protein>
<dbReference type="RefSeq" id="WP_251968057.1">
    <property type="nucleotide sequence ID" value="NZ_CP146284.1"/>
</dbReference>
<dbReference type="GO" id="GO:0005524">
    <property type="term" value="F:ATP binding"/>
    <property type="evidence" value="ECO:0007669"/>
    <property type="project" value="UniProtKB-KW"/>
</dbReference>
<dbReference type="InterPro" id="IPR036390">
    <property type="entry name" value="WH_DNA-bd_sf"/>
</dbReference>
<feature type="domain" description="ATPase" evidence="1">
    <location>
        <begin position="13"/>
        <end position="169"/>
    </location>
</feature>
<dbReference type="PANTHER" id="PTHR34704">
    <property type="entry name" value="ATPASE"/>
    <property type="match status" value="1"/>
</dbReference>
<dbReference type="Proteomes" id="UP001320603">
    <property type="component" value="Chromosome"/>
</dbReference>
<dbReference type="Gene3D" id="3.40.50.300">
    <property type="entry name" value="P-loop containing nucleotide triphosphate hydrolases"/>
    <property type="match status" value="1"/>
</dbReference>
<proteinExistence type="predicted"/>
<evidence type="ECO:0000313" key="4">
    <source>
        <dbReference type="Proteomes" id="UP001320603"/>
    </source>
</evidence>
<dbReference type="InterPro" id="IPR027417">
    <property type="entry name" value="P-loop_NTPase"/>
</dbReference>
<evidence type="ECO:0000259" key="1">
    <source>
        <dbReference type="Pfam" id="PF01637"/>
    </source>
</evidence>